<organism evidence="5 6">
    <name type="scientific">Cylicostephanus goldi</name>
    <name type="common">Nematode worm</name>
    <dbReference type="NCBI Taxonomy" id="71465"/>
    <lineage>
        <taxon>Eukaryota</taxon>
        <taxon>Metazoa</taxon>
        <taxon>Ecdysozoa</taxon>
        <taxon>Nematoda</taxon>
        <taxon>Chromadorea</taxon>
        <taxon>Rhabditida</taxon>
        <taxon>Rhabditina</taxon>
        <taxon>Rhabditomorpha</taxon>
        <taxon>Strongyloidea</taxon>
        <taxon>Strongylidae</taxon>
        <taxon>Cylicostephanus</taxon>
    </lineage>
</organism>
<dbReference type="EMBL" id="UYRV01110840">
    <property type="protein sequence ID" value="VDN26303.1"/>
    <property type="molecule type" value="Genomic_DNA"/>
</dbReference>
<reference evidence="5 6" key="1">
    <citation type="submission" date="2018-11" db="EMBL/GenBank/DDBJ databases">
        <authorList>
            <consortium name="Pathogen Informatics"/>
        </authorList>
    </citation>
    <scope>NUCLEOTIDE SEQUENCE [LARGE SCALE GENOMIC DNA]</scope>
</reference>
<proteinExistence type="inferred from homology"/>
<dbReference type="SUPFAM" id="SSF56784">
    <property type="entry name" value="HAD-like"/>
    <property type="match status" value="1"/>
</dbReference>
<keyword evidence="2" id="KW-0479">Metal-binding</keyword>
<dbReference type="PANTHER" id="PTHR12103:SF15">
    <property type="entry name" value="CYTOSOLIC PURINE 5'-NUCLEOTIDASE"/>
    <property type="match status" value="1"/>
</dbReference>
<evidence type="ECO:0000313" key="5">
    <source>
        <dbReference type="EMBL" id="VDN26303.1"/>
    </source>
</evidence>
<dbReference type="InterPro" id="IPR008380">
    <property type="entry name" value="HAD-SF_hydro_IG_5-nucl"/>
</dbReference>
<dbReference type="AlphaFoldDB" id="A0A3P7MR77"/>
<dbReference type="GO" id="GO:0008253">
    <property type="term" value="F:5'-nucleotidase activity"/>
    <property type="evidence" value="ECO:0007669"/>
    <property type="project" value="TreeGrafter"/>
</dbReference>
<gene>
    <name evidence="5" type="ORF">CGOC_LOCUS10353</name>
</gene>
<dbReference type="Pfam" id="PF05761">
    <property type="entry name" value="5_nucleotid"/>
    <property type="match status" value="1"/>
</dbReference>
<dbReference type="GO" id="GO:0046872">
    <property type="term" value="F:metal ion binding"/>
    <property type="evidence" value="ECO:0007669"/>
    <property type="project" value="UniProtKB-KW"/>
</dbReference>
<dbReference type="InterPro" id="IPR036412">
    <property type="entry name" value="HAD-like_sf"/>
</dbReference>
<accession>A0A3P7MR77</accession>
<evidence type="ECO:0008006" key="7">
    <source>
        <dbReference type="Google" id="ProtNLM"/>
    </source>
</evidence>
<keyword evidence="4" id="KW-0460">Magnesium</keyword>
<evidence type="ECO:0000313" key="6">
    <source>
        <dbReference type="Proteomes" id="UP000271889"/>
    </source>
</evidence>
<evidence type="ECO:0000256" key="1">
    <source>
        <dbReference type="ARBA" id="ARBA00009589"/>
    </source>
</evidence>
<dbReference type="InterPro" id="IPR023214">
    <property type="entry name" value="HAD_sf"/>
</dbReference>
<name>A0A3P7MR77_CYLGO</name>
<dbReference type="Proteomes" id="UP000271889">
    <property type="component" value="Unassembled WGS sequence"/>
</dbReference>
<dbReference type="OrthoDB" id="10252832at2759"/>
<evidence type="ECO:0000256" key="4">
    <source>
        <dbReference type="ARBA" id="ARBA00022842"/>
    </source>
</evidence>
<keyword evidence="3" id="KW-0378">Hydrolase</keyword>
<protein>
    <recommendedName>
        <fullName evidence="7">5' nucleotidase family protein</fullName>
    </recommendedName>
</protein>
<evidence type="ECO:0000256" key="2">
    <source>
        <dbReference type="ARBA" id="ARBA00022723"/>
    </source>
</evidence>
<keyword evidence="6" id="KW-1185">Reference proteome</keyword>
<comment type="similarity">
    <text evidence="1">Belongs to the 5'(3')-deoxyribonucleotidase family.</text>
</comment>
<dbReference type="PANTHER" id="PTHR12103">
    <property type="entry name" value="5'-NUCLEOTIDASE DOMAIN-CONTAINING"/>
    <property type="match status" value="1"/>
</dbReference>
<evidence type="ECO:0000256" key="3">
    <source>
        <dbReference type="ARBA" id="ARBA00022801"/>
    </source>
</evidence>
<sequence>MQYEGWIGFLKVDLSTGCAQMGSHSGPLQKKDVYCKGCATEFVKRMGLIGKDILYVGDHIFGDVLKRPEVSANASRLLTNLFPERKSLYPIGPLRSKKVWSQQQPKFHRLVELHQHLSLDLAQEDRKNILKQISKISNDMETEYGSMGSMLRCGWRQTHFAGQLGK</sequence>
<dbReference type="Gene3D" id="3.40.50.1000">
    <property type="entry name" value="HAD superfamily/HAD-like"/>
    <property type="match status" value="1"/>
</dbReference>